<dbReference type="Pfam" id="PF03297">
    <property type="entry name" value="Ribosomal_S25"/>
    <property type="match status" value="1"/>
</dbReference>
<dbReference type="Gene3D" id="3.30.63.20">
    <property type="match status" value="1"/>
</dbReference>
<evidence type="ECO:0000313" key="5">
    <source>
        <dbReference type="EMBL" id="ADK25954.1"/>
    </source>
</evidence>
<accession>D9ZB57</accession>
<dbReference type="EMBL" id="GU797788">
    <property type="protein sequence ID" value="ADK25954.1"/>
    <property type="molecule type" value="Genomic_DNA"/>
</dbReference>
<reference evidence="5" key="1">
    <citation type="journal article" date="2010" name="Trends Microbiol.">
        <title>Distinct gene set in two different lineages of ammonia-oxidizing archaea supports the phylum Thaumarchaeota.</title>
        <authorList>
            <person name="Spang A."/>
            <person name="Hatzenpichler R."/>
            <person name="Brochier-Armanet C."/>
            <person name="Rattei T."/>
            <person name="Tischler P."/>
            <person name="Spieck E."/>
            <person name="Streit W."/>
            <person name="Stahl D.A."/>
            <person name="Wagner M."/>
            <person name="Schleper C."/>
        </authorList>
    </citation>
    <scope>NUCLEOTIDE SEQUENCE</scope>
    <source>
        <strain evidence="5">Enrichment culture Ga9.2</strain>
    </source>
</reference>
<protein>
    <submittedName>
        <fullName evidence="5">R-protein S25e</fullName>
    </submittedName>
</protein>
<keyword evidence="3" id="KW-0687">Ribonucleoprotein</keyword>
<feature type="non-terminal residue" evidence="5">
    <location>
        <position position="109"/>
    </location>
</feature>
<organism evidence="5">
    <name type="scientific">Candidatus Nitrososphaera gargensis</name>
    <dbReference type="NCBI Taxonomy" id="497727"/>
    <lineage>
        <taxon>Archaea</taxon>
        <taxon>Nitrososphaerota</taxon>
        <taxon>Nitrososphaeria</taxon>
        <taxon>Nitrososphaerales</taxon>
        <taxon>Nitrososphaeraceae</taxon>
        <taxon>Nitrososphaera</taxon>
    </lineage>
</organism>
<dbReference type="GO" id="GO:0005840">
    <property type="term" value="C:ribosome"/>
    <property type="evidence" value="ECO:0007669"/>
    <property type="project" value="UniProtKB-KW"/>
</dbReference>
<dbReference type="SUPFAM" id="SSF46785">
    <property type="entry name" value="Winged helix' DNA-binding domain"/>
    <property type="match status" value="1"/>
</dbReference>
<comment type="similarity">
    <text evidence="1">Belongs to the eukaryotic ribosomal protein eS25 family.</text>
</comment>
<dbReference type="AlphaFoldDB" id="D9ZB57"/>
<sequence length="109" mass="11548">MGGNKKKPVGSSDKTAQVGPGGAEIKQASEEKKKAPKPQQKQKLAVMVEEPAGMKALQGMKSITTQALARNIGVKISVANTFIKSLEQKGTIRAVGGYSGHKVYQLVKQ</sequence>
<evidence type="ECO:0000256" key="1">
    <source>
        <dbReference type="ARBA" id="ARBA00009106"/>
    </source>
</evidence>
<evidence type="ECO:0000256" key="3">
    <source>
        <dbReference type="ARBA" id="ARBA00023274"/>
    </source>
</evidence>
<keyword evidence="2" id="KW-0689">Ribosomal protein</keyword>
<dbReference type="InterPro" id="IPR004977">
    <property type="entry name" value="Ribosomal_eS25"/>
</dbReference>
<dbReference type="GO" id="GO:1990904">
    <property type="term" value="C:ribonucleoprotein complex"/>
    <property type="evidence" value="ECO:0007669"/>
    <property type="project" value="UniProtKB-KW"/>
</dbReference>
<evidence type="ECO:0000256" key="4">
    <source>
        <dbReference type="SAM" id="MobiDB-lite"/>
    </source>
</evidence>
<name>D9ZB57_9ARCH</name>
<dbReference type="OMA" id="YLCMRAG"/>
<feature type="region of interest" description="Disordered" evidence="4">
    <location>
        <begin position="1"/>
        <end position="42"/>
    </location>
</feature>
<evidence type="ECO:0000256" key="2">
    <source>
        <dbReference type="ARBA" id="ARBA00022980"/>
    </source>
</evidence>
<dbReference type="InterPro" id="IPR036390">
    <property type="entry name" value="WH_DNA-bd_sf"/>
</dbReference>
<proteinExistence type="inferred from homology"/>